<evidence type="ECO:0000256" key="2">
    <source>
        <dbReference type="ARBA" id="ARBA00022679"/>
    </source>
</evidence>
<dbReference type="GO" id="GO:0032259">
    <property type="term" value="P:methylation"/>
    <property type="evidence" value="ECO:0007669"/>
    <property type="project" value="UniProtKB-KW"/>
</dbReference>
<evidence type="ECO:0000256" key="3">
    <source>
        <dbReference type="ARBA" id="ARBA00022691"/>
    </source>
</evidence>
<name>A0ABP9H8I6_9ACTN</name>
<keyword evidence="1 5" id="KW-0489">Methyltransferase</keyword>
<evidence type="ECO:0000313" key="5">
    <source>
        <dbReference type="EMBL" id="GAA4963952.1"/>
    </source>
</evidence>
<comment type="caution">
    <text evidence="5">The sequence shown here is derived from an EMBL/GenBank/DDBJ whole genome shotgun (WGS) entry which is preliminary data.</text>
</comment>
<organism evidence="5 6">
    <name type="scientific">Yinghuangia aomiensis</name>
    <dbReference type="NCBI Taxonomy" id="676205"/>
    <lineage>
        <taxon>Bacteria</taxon>
        <taxon>Bacillati</taxon>
        <taxon>Actinomycetota</taxon>
        <taxon>Actinomycetes</taxon>
        <taxon>Kitasatosporales</taxon>
        <taxon>Streptomycetaceae</taxon>
        <taxon>Yinghuangia</taxon>
    </lineage>
</organism>
<gene>
    <name evidence="5" type="ORF">GCM10023205_29920</name>
</gene>
<accession>A0ABP9H8I6</accession>
<dbReference type="Pfam" id="PF13649">
    <property type="entry name" value="Methyltransf_25"/>
    <property type="match status" value="1"/>
</dbReference>
<feature type="domain" description="Methyltransferase" evidence="4">
    <location>
        <begin position="56"/>
        <end position="161"/>
    </location>
</feature>
<dbReference type="PANTHER" id="PTHR43464">
    <property type="entry name" value="METHYLTRANSFERASE"/>
    <property type="match status" value="1"/>
</dbReference>
<dbReference type="PANTHER" id="PTHR43464:SF19">
    <property type="entry name" value="UBIQUINONE BIOSYNTHESIS O-METHYLTRANSFERASE, MITOCHONDRIAL"/>
    <property type="match status" value="1"/>
</dbReference>
<sequence length="221" mass="22888">MTTEAQNPSGNRWLEVTGGTRGPAYAARFRALAAEGRDLHGEARFCDALLPRGARVLDAGCGTGRIAVELARRGHTTAGVDIDASMLDEARAEAPGLTWVLGDLAALDLAMLHPQPVDGGPGIEAEPFDLAVAAGNVMIYLTPGTEFPVLAALASCVRPDGGLVVAGFALDGGEGGVPLAAERYEAACAAAGLVPVERFAGWGREPWDPDGDYGVFVHRRG</sequence>
<dbReference type="Proteomes" id="UP001500466">
    <property type="component" value="Unassembled WGS sequence"/>
</dbReference>
<dbReference type="Gene3D" id="3.40.50.150">
    <property type="entry name" value="Vaccinia Virus protein VP39"/>
    <property type="match status" value="1"/>
</dbReference>
<dbReference type="EMBL" id="BAABHS010000009">
    <property type="protein sequence ID" value="GAA4963952.1"/>
    <property type="molecule type" value="Genomic_DNA"/>
</dbReference>
<protein>
    <submittedName>
        <fullName evidence="5">Class I SAM-dependent methyltransferase</fullName>
    </submittedName>
</protein>
<proteinExistence type="predicted"/>
<evidence type="ECO:0000256" key="1">
    <source>
        <dbReference type="ARBA" id="ARBA00022603"/>
    </source>
</evidence>
<dbReference type="SUPFAM" id="SSF53335">
    <property type="entry name" value="S-adenosyl-L-methionine-dependent methyltransferases"/>
    <property type="match status" value="1"/>
</dbReference>
<evidence type="ECO:0000313" key="6">
    <source>
        <dbReference type="Proteomes" id="UP001500466"/>
    </source>
</evidence>
<dbReference type="CDD" id="cd02440">
    <property type="entry name" value="AdoMet_MTases"/>
    <property type="match status" value="1"/>
</dbReference>
<keyword evidence="6" id="KW-1185">Reference proteome</keyword>
<reference evidence="6" key="1">
    <citation type="journal article" date="2019" name="Int. J. Syst. Evol. Microbiol.">
        <title>The Global Catalogue of Microorganisms (GCM) 10K type strain sequencing project: providing services to taxonomists for standard genome sequencing and annotation.</title>
        <authorList>
            <consortium name="The Broad Institute Genomics Platform"/>
            <consortium name="The Broad Institute Genome Sequencing Center for Infectious Disease"/>
            <person name="Wu L."/>
            <person name="Ma J."/>
        </authorList>
    </citation>
    <scope>NUCLEOTIDE SEQUENCE [LARGE SCALE GENOMIC DNA]</scope>
    <source>
        <strain evidence="6">JCM 17986</strain>
    </source>
</reference>
<dbReference type="InterPro" id="IPR029063">
    <property type="entry name" value="SAM-dependent_MTases_sf"/>
</dbReference>
<evidence type="ECO:0000259" key="4">
    <source>
        <dbReference type="Pfam" id="PF13649"/>
    </source>
</evidence>
<dbReference type="GO" id="GO:0008168">
    <property type="term" value="F:methyltransferase activity"/>
    <property type="evidence" value="ECO:0007669"/>
    <property type="project" value="UniProtKB-KW"/>
</dbReference>
<keyword evidence="2" id="KW-0808">Transferase</keyword>
<dbReference type="RefSeq" id="WP_345675936.1">
    <property type="nucleotide sequence ID" value="NZ_BAABHS010000009.1"/>
</dbReference>
<keyword evidence="3" id="KW-0949">S-adenosyl-L-methionine</keyword>
<dbReference type="InterPro" id="IPR041698">
    <property type="entry name" value="Methyltransf_25"/>
</dbReference>